<name>A0AAV8YZA1_9CUCU</name>
<dbReference type="AlphaFoldDB" id="A0AAV8YZA1"/>
<keyword evidence="2" id="KW-1185">Reference proteome</keyword>
<dbReference type="EMBL" id="JAPWTK010000027">
    <property type="protein sequence ID" value="KAJ8956933.1"/>
    <property type="molecule type" value="Genomic_DNA"/>
</dbReference>
<evidence type="ECO:0000313" key="2">
    <source>
        <dbReference type="Proteomes" id="UP001162162"/>
    </source>
</evidence>
<organism evidence="1 2">
    <name type="scientific">Aromia moschata</name>
    <dbReference type="NCBI Taxonomy" id="1265417"/>
    <lineage>
        <taxon>Eukaryota</taxon>
        <taxon>Metazoa</taxon>
        <taxon>Ecdysozoa</taxon>
        <taxon>Arthropoda</taxon>
        <taxon>Hexapoda</taxon>
        <taxon>Insecta</taxon>
        <taxon>Pterygota</taxon>
        <taxon>Neoptera</taxon>
        <taxon>Endopterygota</taxon>
        <taxon>Coleoptera</taxon>
        <taxon>Polyphaga</taxon>
        <taxon>Cucujiformia</taxon>
        <taxon>Chrysomeloidea</taxon>
        <taxon>Cerambycidae</taxon>
        <taxon>Cerambycinae</taxon>
        <taxon>Callichromatini</taxon>
        <taxon>Aromia</taxon>
    </lineage>
</organism>
<proteinExistence type="predicted"/>
<reference evidence="1" key="1">
    <citation type="journal article" date="2023" name="Insect Mol. Biol.">
        <title>Genome sequencing provides insights into the evolution of gene families encoding plant cell wall-degrading enzymes in longhorned beetles.</title>
        <authorList>
            <person name="Shin N.R."/>
            <person name="Okamura Y."/>
            <person name="Kirsch R."/>
            <person name="Pauchet Y."/>
        </authorList>
    </citation>
    <scope>NUCLEOTIDE SEQUENCE</scope>
    <source>
        <strain evidence="1">AMC_N1</strain>
    </source>
</reference>
<evidence type="ECO:0000313" key="1">
    <source>
        <dbReference type="EMBL" id="KAJ8956933.1"/>
    </source>
</evidence>
<dbReference type="Proteomes" id="UP001162162">
    <property type="component" value="Unassembled WGS sequence"/>
</dbReference>
<sequence length="100" mass="11577">MSPPNSNFFAFTVLPLAISTPLHTTFLLLKAVLEVRFCQLDQNLRRFCFNRFYTFEFCRHRIGFHWGHSLGLGEVNRKDHWSLWGLMIVEIMGSLGSIGS</sequence>
<comment type="caution">
    <text evidence="1">The sequence shown here is derived from an EMBL/GenBank/DDBJ whole genome shotgun (WGS) entry which is preliminary data.</text>
</comment>
<accession>A0AAV8YZA1</accession>
<gene>
    <name evidence="1" type="ORF">NQ318_014352</name>
</gene>
<protein>
    <submittedName>
        <fullName evidence="1">Uncharacterized protein</fullName>
    </submittedName>
</protein>